<dbReference type="InterPro" id="IPR047324">
    <property type="entry name" value="LbH_gamma_CA-like"/>
</dbReference>
<accession>A0ABU9G1V7</accession>
<dbReference type="Proteomes" id="UP001379949">
    <property type="component" value="Unassembled WGS sequence"/>
</dbReference>
<protein>
    <submittedName>
        <fullName evidence="1">Gamma carbonic anhydrase family protein</fullName>
    </submittedName>
</protein>
<reference evidence="1 2" key="1">
    <citation type="submission" date="2024-02" db="EMBL/GenBank/DDBJ databases">
        <title>Bacteria isolated from the canopy kelp, Nereocystis luetkeana.</title>
        <authorList>
            <person name="Pfister C.A."/>
            <person name="Younker I.T."/>
            <person name="Light S.H."/>
        </authorList>
    </citation>
    <scope>NUCLEOTIDE SEQUENCE [LARGE SCALE GENOMIC DNA]</scope>
    <source>
        <strain evidence="1 2">TI.4.07</strain>
    </source>
</reference>
<keyword evidence="2" id="KW-1185">Reference proteome</keyword>
<dbReference type="PANTHER" id="PTHR13061:SF56">
    <property type="entry name" value="PROTEIN YRDA"/>
    <property type="match status" value="1"/>
</dbReference>
<evidence type="ECO:0000313" key="1">
    <source>
        <dbReference type="EMBL" id="MEL0612473.1"/>
    </source>
</evidence>
<dbReference type="RefSeq" id="WP_133002380.1">
    <property type="nucleotide sequence ID" value="NZ_BAAAFB010000002.1"/>
</dbReference>
<dbReference type="InterPro" id="IPR001451">
    <property type="entry name" value="Hexapep"/>
</dbReference>
<dbReference type="PANTHER" id="PTHR13061">
    <property type="entry name" value="DYNACTIN SUBUNIT P25"/>
    <property type="match status" value="1"/>
</dbReference>
<comment type="caution">
    <text evidence="1">The sequence shown here is derived from an EMBL/GenBank/DDBJ whole genome shotgun (WGS) entry which is preliminary data.</text>
</comment>
<dbReference type="InterPro" id="IPR050484">
    <property type="entry name" value="Transf_Hexapept/Carb_Anhydrase"/>
</dbReference>
<dbReference type="Gene3D" id="2.160.10.10">
    <property type="entry name" value="Hexapeptide repeat proteins"/>
    <property type="match status" value="1"/>
</dbReference>
<proteinExistence type="predicted"/>
<dbReference type="CDD" id="cd04645">
    <property type="entry name" value="LbH_gamma_CA_like"/>
    <property type="match status" value="1"/>
</dbReference>
<evidence type="ECO:0000313" key="2">
    <source>
        <dbReference type="Proteomes" id="UP001379949"/>
    </source>
</evidence>
<name>A0ABU9G1V7_9GAMM</name>
<dbReference type="Pfam" id="PF00132">
    <property type="entry name" value="Hexapep"/>
    <property type="match status" value="2"/>
</dbReference>
<sequence>MVMRSFRGKTPQLGERVWVDDHAVIIGDVTIGDDSSVWPLVAIRGDMHHIRIGARTSIQDNSCLHITHASAYKPEGHPLSIGDDVTIGHMAMLHGCQIGNKVLVGMGTTILDGAVVEDQVIIGAGSLVPPGKRLESGFLYLGSPVKQARALSEKEIEYFQYAGLNYVKLKDEYLAEAAQLTQNNHEKDTQ</sequence>
<gene>
    <name evidence="1" type="ORF">V6242_04895</name>
</gene>
<dbReference type="InterPro" id="IPR011004">
    <property type="entry name" value="Trimer_LpxA-like_sf"/>
</dbReference>
<dbReference type="SUPFAM" id="SSF51161">
    <property type="entry name" value="Trimeric LpxA-like enzymes"/>
    <property type="match status" value="1"/>
</dbReference>
<organism evidence="1 2">
    <name type="scientific">Marinomonas arenicola</name>
    <dbReference type="NCBI Taxonomy" id="569601"/>
    <lineage>
        <taxon>Bacteria</taxon>
        <taxon>Pseudomonadati</taxon>
        <taxon>Pseudomonadota</taxon>
        <taxon>Gammaproteobacteria</taxon>
        <taxon>Oceanospirillales</taxon>
        <taxon>Oceanospirillaceae</taxon>
        <taxon>Marinomonas</taxon>
    </lineage>
</organism>
<dbReference type="EMBL" id="JBAKAR010000002">
    <property type="protein sequence ID" value="MEL0612473.1"/>
    <property type="molecule type" value="Genomic_DNA"/>
</dbReference>